<dbReference type="PANTHER" id="PTHR35046:SF18">
    <property type="entry name" value="RNA-DIRECTED DNA POLYMERASE"/>
    <property type="match status" value="1"/>
</dbReference>
<keyword evidence="5" id="KW-1185">Reference proteome</keyword>
<evidence type="ECO:0000313" key="4">
    <source>
        <dbReference type="EMBL" id="KAG7557097.1"/>
    </source>
</evidence>
<feature type="domain" description="Retrotransposon gag" evidence="3">
    <location>
        <begin position="108"/>
        <end position="206"/>
    </location>
</feature>
<evidence type="ECO:0000256" key="1">
    <source>
        <dbReference type="SAM" id="MobiDB-lite"/>
    </source>
</evidence>
<dbReference type="AlphaFoldDB" id="A0A8T1ZFP3"/>
<accession>A0A8T1ZFP3</accession>
<dbReference type="OrthoDB" id="1112292at2759"/>
<dbReference type="EMBL" id="JAEFBJ010000011">
    <property type="protein sequence ID" value="KAG7557097.1"/>
    <property type="molecule type" value="Genomic_DNA"/>
</dbReference>
<organism evidence="4 5">
    <name type="scientific">Arabidopsis suecica</name>
    <name type="common">Swedish thale-cress</name>
    <name type="synonym">Cardaminopsis suecica</name>
    <dbReference type="NCBI Taxonomy" id="45249"/>
    <lineage>
        <taxon>Eukaryota</taxon>
        <taxon>Viridiplantae</taxon>
        <taxon>Streptophyta</taxon>
        <taxon>Embryophyta</taxon>
        <taxon>Tracheophyta</taxon>
        <taxon>Spermatophyta</taxon>
        <taxon>Magnoliopsida</taxon>
        <taxon>eudicotyledons</taxon>
        <taxon>Gunneridae</taxon>
        <taxon>Pentapetalae</taxon>
        <taxon>rosids</taxon>
        <taxon>malvids</taxon>
        <taxon>Brassicales</taxon>
        <taxon>Brassicaceae</taxon>
        <taxon>Camelineae</taxon>
        <taxon>Arabidopsis</taxon>
    </lineage>
</organism>
<evidence type="ECO:0000259" key="3">
    <source>
        <dbReference type="Pfam" id="PF03732"/>
    </source>
</evidence>
<evidence type="ECO:0000313" key="5">
    <source>
        <dbReference type="Proteomes" id="UP000694251"/>
    </source>
</evidence>
<reference evidence="4 5" key="1">
    <citation type="submission" date="2020-12" db="EMBL/GenBank/DDBJ databases">
        <title>Concerted genomic and epigenomic changes stabilize Arabidopsis allopolyploids.</title>
        <authorList>
            <person name="Chen Z."/>
        </authorList>
    </citation>
    <scope>NUCLEOTIDE SEQUENCE [LARGE SCALE GENOMIC DNA]</scope>
    <source>
        <strain evidence="4">As9502</strain>
        <tissue evidence="4">Leaf</tissue>
    </source>
</reference>
<protein>
    <submittedName>
        <fullName evidence="4">Retrotransposon gag domain</fullName>
    </submittedName>
</protein>
<proteinExistence type="predicted"/>
<dbReference type="Pfam" id="PF03732">
    <property type="entry name" value="Retrotrans_gag"/>
    <property type="match status" value="1"/>
</dbReference>
<evidence type="ECO:0000256" key="2">
    <source>
        <dbReference type="SAM" id="Phobius"/>
    </source>
</evidence>
<keyword evidence="2" id="KW-0472">Membrane</keyword>
<feature type="transmembrane region" description="Helical" evidence="2">
    <location>
        <begin position="275"/>
        <end position="298"/>
    </location>
</feature>
<comment type="caution">
    <text evidence="4">The sequence shown here is derived from an EMBL/GenBank/DDBJ whole genome shotgun (WGS) entry which is preliminary data.</text>
</comment>
<name>A0A8T1ZFP3_ARASU</name>
<dbReference type="InterPro" id="IPR005162">
    <property type="entry name" value="Retrotrans_gag_dom"/>
</dbReference>
<keyword evidence="2" id="KW-0812">Transmembrane</keyword>
<sequence>MALPQGNVPVNENEELRKSITDLQVQVQNLTATIQDMNVHQDSDKDDSDIDGSSLNNEENTQWELGFKVEIPKFHGGLDQAEELLDWFVTVEEVMDFKKVPNERRVSLVATCFRGRAAAWWNQLKASRARSGNPKIATWEELKKHLRLGFLPCNYDKILSRKLQDLCQGNKTVDEYATEFFAILSRIEVQDTETQLVARFIGGLNPQLQCSLNLFRPLTVYRVQELASIVEQQERGSAVGTVPEPSKSLVRNAATISKDGNETLKLGKPITVASIVEYFCFGFASSVGVVGCFGLIVITGKLLKKINI</sequence>
<keyword evidence="2" id="KW-1133">Transmembrane helix</keyword>
<gene>
    <name evidence="4" type="ORF">ISN44_As11g030950</name>
</gene>
<dbReference type="Proteomes" id="UP000694251">
    <property type="component" value="Chromosome 11"/>
</dbReference>
<feature type="region of interest" description="Disordered" evidence="1">
    <location>
        <begin position="37"/>
        <end position="56"/>
    </location>
</feature>
<dbReference type="PANTHER" id="PTHR35046">
    <property type="entry name" value="ZINC KNUCKLE (CCHC-TYPE) FAMILY PROTEIN"/>
    <property type="match status" value="1"/>
</dbReference>